<accession>A0A7J7K0J1</accession>
<evidence type="ECO:0000313" key="1">
    <source>
        <dbReference type="EMBL" id="KAF6031713.1"/>
    </source>
</evidence>
<gene>
    <name evidence="1" type="ORF">EB796_010007</name>
</gene>
<organism evidence="1 2">
    <name type="scientific">Bugula neritina</name>
    <name type="common">Brown bryozoan</name>
    <name type="synonym">Sertularia neritina</name>
    <dbReference type="NCBI Taxonomy" id="10212"/>
    <lineage>
        <taxon>Eukaryota</taxon>
        <taxon>Metazoa</taxon>
        <taxon>Spiralia</taxon>
        <taxon>Lophotrochozoa</taxon>
        <taxon>Bryozoa</taxon>
        <taxon>Gymnolaemata</taxon>
        <taxon>Cheilostomatida</taxon>
        <taxon>Flustrina</taxon>
        <taxon>Buguloidea</taxon>
        <taxon>Bugulidae</taxon>
        <taxon>Bugula</taxon>
    </lineage>
</organism>
<reference evidence="1" key="1">
    <citation type="submission" date="2020-06" db="EMBL/GenBank/DDBJ databases">
        <title>Draft genome of Bugula neritina, a colonial animal packing powerful symbionts and potential medicines.</title>
        <authorList>
            <person name="Rayko M."/>
        </authorList>
    </citation>
    <scope>NUCLEOTIDE SEQUENCE [LARGE SCALE GENOMIC DNA]</scope>
    <source>
        <strain evidence="1">Kwan_BN1</strain>
    </source>
</reference>
<protein>
    <submittedName>
        <fullName evidence="1">ZMYND10</fullName>
    </submittedName>
</protein>
<dbReference type="OrthoDB" id="432970at2759"/>
<dbReference type="AlphaFoldDB" id="A0A7J7K0J1"/>
<keyword evidence="2" id="KW-1185">Reference proteome</keyword>
<comment type="caution">
    <text evidence="1">The sequence shown here is derived from an EMBL/GenBank/DDBJ whole genome shotgun (WGS) entry which is preliminary data.</text>
</comment>
<sequence>MNGDSVQALLPVECEAFSQSLKVFIIQEIGSSKWSRQHEKLEKMNMQAVANATAEENEFVKEFLINDSKYPLLIEISSQQNCGGKKFSIN</sequence>
<dbReference type="PANTHER" id="PTHR13244:SF7">
    <property type="entry name" value="ZINC FINGER MYND DOMAIN-CONTAINING PROTEIN 10"/>
    <property type="match status" value="1"/>
</dbReference>
<dbReference type="GO" id="GO:0005737">
    <property type="term" value="C:cytoplasm"/>
    <property type="evidence" value="ECO:0007669"/>
    <property type="project" value="TreeGrafter"/>
</dbReference>
<evidence type="ECO:0000313" key="2">
    <source>
        <dbReference type="Proteomes" id="UP000593567"/>
    </source>
</evidence>
<proteinExistence type="predicted"/>
<dbReference type="Proteomes" id="UP000593567">
    <property type="component" value="Unassembled WGS sequence"/>
</dbReference>
<name>A0A7J7K0J1_BUGNE</name>
<dbReference type="InterPro" id="IPR052298">
    <property type="entry name" value="ZMYND10"/>
</dbReference>
<dbReference type="PANTHER" id="PTHR13244">
    <property type="entry name" value="ZINC FINGER MYND DOMAIN CONTAINING PROTEIN 10"/>
    <property type="match status" value="1"/>
</dbReference>
<dbReference type="EMBL" id="VXIV02001577">
    <property type="protein sequence ID" value="KAF6031713.1"/>
    <property type="molecule type" value="Genomic_DNA"/>
</dbReference>